<dbReference type="Proteomes" id="UP000515312">
    <property type="component" value="Chromosome"/>
</dbReference>
<dbReference type="PANTHER" id="PTHR30146">
    <property type="entry name" value="LACI-RELATED TRANSCRIPTIONAL REPRESSOR"/>
    <property type="match status" value="1"/>
</dbReference>
<organism evidence="5 6">
    <name type="scientific">Alloacidobacterium dinghuense</name>
    <dbReference type="NCBI Taxonomy" id="2763107"/>
    <lineage>
        <taxon>Bacteria</taxon>
        <taxon>Pseudomonadati</taxon>
        <taxon>Acidobacteriota</taxon>
        <taxon>Terriglobia</taxon>
        <taxon>Terriglobales</taxon>
        <taxon>Acidobacteriaceae</taxon>
        <taxon>Alloacidobacterium</taxon>
    </lineage>
</organism>
<proteinExistence type="predicted"/>
<feature type="domain" description="HTH lacI-type" evidence="4">
    <location>
        <begin position="11"/>
        <end position="52"/>
    </location>
</feature>
<keyword evidence="1" id="KW-0805">Transcription regulation</keyword>
<sequence>MKSAKSKKSKVGLREIAAAAEVSVATVSRVLNGNSRVDPAIQKAVLGSAAKLKIDLSQRNRTKALAFLLSNRAMLHPFHSRVLSGAESYCAAHGWDMVFLSFHYSRNATRDELHLPRVIQRRDIIRAVILAGTNFANLLELLDYKGIPYVALGNNIVGESQDSKNDLIFSDDGQGGYDMTRYLLTLGHRDIWFVGNIRLPWFARCFSGYKGAMEESDLQARHSSIDSEDDAEAGYLGTKSVLARGEPVTAIFAGNDSTAHGVYKAIRDSGLSIPDNISVVGCDDTVGAWLFPGLTTIREFPEQLGKQMVELMLNRIARPNLEPQRIKIPTELIKRESCRAIAGAIQS</sequence>
<evidence type="ECO:0000313" key="6">
    <source>
        <dbReference type="Proteomes" id="UP000515312"/>
    </source>
</evidence>
<protein>
    <submittedName>
        <fullName evidence="5">LacI family DNA-binding transcriptional regulator</fullName>
    </submittedName>
</protein>
<dbReference type="PROSITE" id="PS50932">
    <property type="entry name" value="HTH_LACI_2"/>
    <property type="match status" value="1"/>
</dbReference>
<keyword evidence="3" id="KW-0804">Transcription</keyword>
<accession>A0A7G8BC75</accession>
<dbReference type="InterPro" id="IPR046335">
    <property type="entry name" value="LacI/GalR-like_sensor"/>
</dbReference>
<name>A0A7G8BC75_9BACT</name>
<evidence type="ECO:0000313" key="5">
    <source>
        <dbReference type="EMBL" id="QNI30145.1"/>
    </source>
</evidence>
<dbReference type="RefSeq" id="WP_186739794.1">
    <property type="nucleotide sequence ID" value="NZ_CP060394.1"/>
</dbReference>
<gene>
    <name evidence="5" type="ORF">H7849_13165</name>
</gene>
<dbReference type="Gene3D" id="1.10.260.40">
    <property type="entry name" value="lambda repressor-like DNA-binding domains"/>
    <property type="match status" value="1"/>
</dbReference>
<dbReference type="PROSITE" id="PS00356">
    <property type="entry name" value="HTH_LACI_1"/>
    <property type="match status" value="1"/>
</dbReference>
<evidence type="ECO:0000256" key="1">
    <source>
        <dbReference type="ARBA" id="ARBA00023015"/>
    </source>
</evidence>
<dbReference type="GO" id="GO:0003700">
    <property type="term" value="F:DNA-binding transcription factor activity"/>
    <property type="evidence" value="ECO:0007669"/>
    <property type="project" value="TreeGrafter"/>
</dbReference>
<dbReference type="GO" id="GO:0000976">
    <property type="term" value="F:transcription cis-regulatory region binding"/>
    <property type="evidence" value="ECO:0007669"/>
    <property type="project" value="TreeGrafter"/>
</dbReference>
<dbReference type="Gene3D" id="3.40.50.2300">
    <property type="match status" value="2"/>
</dbReference>
<dbReference type="EMBL" id="CP060394">
    <property type="protein sequence ID" value="QNI30145.1"/>
    <property type="molecule type" value="Genomic_DNA"/>
</dbReference>
<dbReference type="SUPFAM" id="SSF53822">
    <property type="entry name" value="Periplasmic binding protein-like I"/>
    <property type="match status" value="1"/>
</dbReference>
<dbReference type="CDD" id="cd01392">
    <property type="entry name" value="HTH_LacI"/>
    <property type="match status" value="1"/>
</dbReference>
<keyword evidence="2 5" id="KW-0238">DNA-binding</keyword>
<evidence type="ECO:0000256" key="2">
    <source>
        <dbReference type="ARBA" id="ARBA00023125"/>
    </source>
</evidence>
<dbReference type="Pfam" id="PF13377">
    <property type="entry name" value="Peripla_BP_3"/>
    <property type="match status" value="1"/>
</dbReference>
<dbReference type="Pfam" id="PF00356">
    <property type="entry name" value="LacI"/>
    <property type="match status" value="1"/>
</dbReference>
<evidence type="ECO:0000259" key="4">
    <source>
        <dbReference type="PROSITE" id="PS50932"/>
    </source>
</evidence>
<reference evidence="5 6" key="1">
    <citation type="submission" date="2020-08" db="EMBL/GenBank/DDBJ databases">
        <title>Edaphobacter telluris sp. nov. and Acidobacterium dinghuensis sp. nov., two acidobacteria isolated from forest soil.</title>
        <authorList>
            <person name="Fu J."/>
            <person name="Qiu L."/>
        </authorList>
    </citation>
    <scope>NUCLEOTIDE SEQUENCE [LARGE SCALE GENOMIC DNA]</scope>
    <source>
        <strain evidence="5">4Y35</strain>
    </source>
</reference>
<dbReference type="SMART" id="SM00354">
    <property type="entry name" value="HTH_LACI"/>
    <property type="match status" value="1"/>
</dbReference>
<evidence type="ECO:0000256" key="3">
    <source>
        <dbReference type="ARBA" id="ARBA00023163"/>
    </source>
</evidence>
<dbReference type="AlphaFoldDB" id="A0A7G8BC75"/>
<dbReference type="SUPFAM" id="SSF47413">
    <property type="entry name" value="lambda repressor-like DNA-binding domains"/>
    <property type="match status" value="1"/>
</dbReference>
<dbReference type="PANTHER" id="PTHR30146:SF109">
    <property type="entry name" value="HTH-TYPE TRANSCRIPTIONAL REGULATOR GALS"/>
    <property type="match status" value="1"/>
</dbReference>
<dbReference type="KEGG" id="adin:H7849_13165"/>
<dbReference type="InterPro" id="IPR000843">
    <property type="entry name" value="HTH_LacI"/>
</dbReference>
<dbReference type="CDD" id="cd06267">
    <property type="entry name" value="PBP1_LacI_sugar_binding-like"/>
    <property type="match status" value="1"/>
</dbReference>
<dbReference type="InterPro" id="IPR010982">
    <property type="entry name" value="Lambda_DNA-bd_dom_sf"/>
</dbReference>
<dbReference type="InterPro" id="IPR028082">
    <property type="entry name" value="Peripla_BP_I"/>
</dbReference>
<keyword evidence="6" id="KW-1185">Reference proteome</keyword>